<protein>
    <submittedName>
        <fullName evidence="2">Uncharacterized protein</fullName>
    </submittedName>
</protein>
<dbReference type="EMBL" id="AFXZ01000032">
    <property type="protein sequence ID" value="EGV43265.1"/>
    <property type="molecule type" value="Genomic_DNA"/>
</dbReference>
<name>G2EE76_9FLAO</name>
<dbReference type="Proteomes" id="UP000003730">
    <property type="component" value="Unassembled WGS sequence"/>
</dbReference>
<dbReference type="OrthoDB" id="1353854at2"/>
<dbReference type="PATRIC" id="fig|1046627.3.peg.1821"/>
<organism evidence="2 3">
    <name type="scientific">Bizionia argentinensis JUB59</name>
    <dbReference type="NCBI Taxonomy" id="1046627"/>
    <lineage>
        <taxon>Bacteria</taxon>
        <taxon>Pseudomonadati</taxon>
        <taxon>Bacteroidota</taxon>
        <taxon>Flavobacteriia</taxon>
        <taxon>Flavobacteriales</taxon>
        <taxon>Flavobacteriaceae</taxon>
        <taxon>Bizionia</taxon>
    </lineage>
</organism>
<evidence type="ECO:0000313" key="3">
    <source>
        <dbReference type="Proteomes" id="UP000003730"/>
    </source>
</evidence>
<dbReference type="RefSeq" id="WP_008637457.1">
    <property type="nucleotide sequence ID" value="NZ_AFXZ01000032.1"/>
</dbReference>
<keyword evidence="3" id="KW-1185">Reference proteome</keyword>
<keyword evidence="1" id="KW-0732">Signal</keyword>
<gene>
    <name evidence="2" type="ORF">BZARG_2132</name>
</gene>
<comment type="caution">
    <text evidence="2">The sequence shown here is derived from an EMBL/GenBank/DDBJ whole genome shotgun (WGS) entry which is preliminary data.</text>
</comment>
<sequence length="102" mass="11190">MKNVFFALAFMLVGTFAFANNAKEVTTVNYDEAVELINSLTSTDSSNSLKIENNLEVFGTCYIKLGFYDSEGNKVYEATLQIEGVSSAEECDAIGDHIESQL</sequence>
<feature type="signal peptide" evidence="1">
    <location>
        <begin position="1"/>
        <end position="19"/>
    </location>
</feature>
<dbReference type="STRING" id="1046627.BZARG_2132"/>
<accession>G2EE76</accession>
<reference evidence="2 3" key="1">
    <citation type="journal article" date="2008" name="Int. J. Syst. Evol. Microbiol.">
        <title>Bizionia argentinensis sp. nov., isolated from surface marine water in Antarctica.</title>
        <authorList>
            <person name="Bercovich A."/>
            <person name="Vazquez S.C."/>
            <person name="Yankilevich P."/>
            <person name="Coria S.H."/>
            <person name="Foti M."/>
            <person name="Hernandez E."/>
            <person name="Vidal A."/>
            <person name="Ruberto L."/>
            <person name="Melo C."/>
            <person name="Marenssi S."/>
            <person name="Criscuolo M."/>
            <person name="Memoli M."/>
            <person name="Arguelles M."/>
            <person name="Mac Cormack W.P."/>
        </authorList>
    </citation>
    <scope>NUCLEOTIDE SEQUENCE [LARGE SCALE GENOMIC DNA]</scope>
    <source>
        <strain evidence="2 3">JUB59</strain>
    </source>
</reference>
<proteinExistence type="predicted"/>
<dbReference type="eggNOG" id="ENOG50344R0">
    <property type="taxonomic scope" value="Bacteria"/>
</dbReference>
<evidence type="ECO:0000313" key="2">
    <source>
        <dbReference type="EMBL" id="EGV43265.1"/>
    </source>
</evidence>
<dbReference type="AlphaFoldDB" id="G2EE76"/>
<feature type="chain" id="PRO_5003428659" evidence="1">
    <location>
        <begin position="20"/>
        <end position="102"/>
    </location>
</feature>
<evidence type="ECO:0000256" key="1">
    <source>
        <dbReference type="SAM" id="SignalP"/>
    </source>
</evidence>